<evidence type="ECO:0000313" key="1">
    <source>
        <dbReference type="EMBL" id="KAJ8928877.1"/>
    </source>
</evidence>
<dbReference type="AlphaFoldDB" id="A0AAV8WQJ7"/>
<reference evidence="1" key="1">
    <citation type="journal article" date="2023" name="Insect Mol. Biol.">
        <title>Genome sequencing provides insights into the evolution of gene families encoding plant cell wall-degrading enzymes in longhorned beetles.</title>
        <authorList>
            <person name="Shin N.R."/>
            <person name="Okamura Y."/>
            <person name="Kirsch R."/>
            <person name="Pauchet Y."/>
        </authorList>
    </citation>
    <scope>NUCLEOTIDE SEQUENCE</scope>
    <source>
        <strain evidence="1">RBIC_L_NR</strain>
    </source>
</reference>
<dbReference type="EMBL" id="JANEYF010005212">
    <property type="protein sequence ID" value="KAJ8928877.1"/>
    <property type="molecule type" value="Genomic_DNA"/>
</dbReference>
<name>A0AAV8WQJ7_9CUCU</name>
<sequence>MEIVVPEYEIVPIRHVRKRSIPDDTENIIEVEEVIKKPRRPYENRILEVSENNLRLKAFGKPFNLSLVPTEGLLKKGQVKNMDY</sequence>
<organism evidence="1 2">
    <name type="scientific">Rhamnusium bicolor</name>
    <dbReference type="NCBI Taxonomy" id="1586634"/>
    <lineage>
        <taxon>Eukaryota</taxon>
        <taxon>Metazoa</taxon>
        <taxon>Ecdysozoa</taxon>
        <taxon>Arthropoda</taxon>
        <taxon>Hexapoda</taxon>
        <taxon>Insecta</taxon>
        <taxon>Pterygota</taxon>
        <taxon>Neoptera</taxon>
        <taxon>Endopterygota</taxon>
        <taxon>Coleoptera</taxon>
        <taxon>Polyphaga</taxon>
        <taxon>Cucujiformia</taxon>
        <taxon>Chrysomeloidea</taxon>
        <taxon>Cerambycidae</taxon>
        <taxon>Lepturinae</taxon>
        <taxon>Rhagiini</taxon>
        <taxon>Rhamnusium</taxon>
    </lineage>
</organism>
<proteinExistence type="predicted"/>
<keyword evidence="2" id="KW-1185">Reference proteome</keyword>
<dbReference type="Proteomes" id="UP001162156">
    <property type="component" value="Unassembled WGS sequence"/>
</dbReference>
<accession>A0AAV8WQJ7</accession>
<gene>
    <name evidence="1" type="ORF">NQ314_018498</name>
</gene>
<evidence type="ECO:0000313" key="2">
    <source>
        <dbReference type="Proteomes" id="UP001162156"/>
    </source>
</evidence>
<protein>
    <submittedName>
        <fullName evidence="1">Uncharacterized protein</fullName>
    </submittedName>
</protein>
<comment type="caution">
    <text evidence="1">The sequence shown here is derived from an EMBL/GenBank/DDBJ whole genome shotgun (WGS) entry which is preliminary data.</text>
</comment>